<feature type="transmembrane region" description="Helical" evidence="1">
    <location>
        <begin position="271"/>
        <end position="290"/>
    </location>
</feature>
<sequence length="343" mass="39056">MNPARFPICSSLSLSLSLPLYLLTRRQLSPVGFDPRGVYDLPVQSAFFRRFLREPCEIYLGRFYYFMPSCAGRGVPSDASITGSELHPGSLRTGPIVSREERRRLKRKREAKQTDMRYGQSVLHRGMALRGTARVCETRRLLMPATRARIHLILYLSRAHLARVAYVRVDSSSSSTHTDLWKGSVKASRRVHRREDLREAIFPRRGAAAMDASEERGLARTRPLFSTQGREQLLLYRHSIVIPIDLLNLTDKFRSTWIFIVATATLTERTLLILLLSGVLAFMAVLLKTISIPSRDTHFLSPFFQLHLFLPLSGITSQIVSSRGEDEARGSRYISARNFYCCH</sequence>
<reference evidence="3 4" key="1">
    <citation type="submission" date="2015-09" db="EMBL/GenBank/DDBJ databases">
        <title>Trachymyrmex zeteki WGS genome.</title>
        <authorList>
            <person name="Nygaard S."/>
            <person name="Hu H."/>
            <person name="Boomsma J."/>
            <person name="Zhang G."/>
        </authorList>
    </citation>
    <scope>NUCLEOTIDE SEQUENCE [LARGE SCALE GENOMIC DNA]</scope>
    <source>
        <strain evidence="3">Tzet28-1</strain>
        <tissue evidence="3">Whole body</tissue>
    </source>
</reference>
<keyword evidence="1" id="KW-1133">Transmembrane helix</keyword>
<evidence type="ECO:0000313" key="3">
    <source>
        <dbReference type="EMBL" id="KYQ60152.1"/>
    </source>
</evidence>
<dbReference type="Proteomes" id="UP000075809">
    <property type="component" value="Unassembled WGS sequence"/>
</dbReference>
<keyword evidence="1" id="KW-0472">Membrane</keyword>
<feature type="signal peptide" evidence="2">
    <location>
        <begin position="1"/>
        <end position="17"/>
    </location>
</feature>
<protein>
    <submittedName>
        <fullName evidence="3">Uncharacterized protein</fullName>
    </submittedName>
</protein>
<keyword evidence="4" id="KW-1185">Reference proteome</keyword>
<keyword evidence="1" id="KW-0812">Transmembrane</keyword>
<accession>A0A151XIB7</accession>
<gene>
    <name evidence="3" type="ORF">ALC60_00558</name>
</gene>
<evidence type="ECO:0000256" key="2">
    <source>
        <dbReference type="SAM" id="SignalP"/>
    </source>
</evidence>
<dbReference type="EMBL" id="KQ982080">
    <property type="protein sequence ID" value="KYQ60152.1"/>
    <property type="molecule type" value="Genomic_DNA"/>
</dbReference>
<proteinExistence type="predicted"/>
<evidence type="ECO:0000256" key="1">
    <source>
        <dbReference type="SAM" id="Phobius"/>
    </source>
</evidence>
<name>A0A151XIB7_9HYME</name>
<evidence type="ECO:0000313" key="4">
    <source>
        <dbReference type="Proteomes" id="UP000075809"/>
    </source>
</evidence>
<dbReference type="AlphaFoldDB" id="A0A151XIB7"/>
<feature type="chain" id="PRO_5007591913" evidence="2">
    <location>
        <begin position="18"/>
        <end position="343"/>
    </location>
</feature>
<keyword evidence="2" id="KW-0732">Signal</keyword>
<organism evidence="3 4">
    <name type="scientific">Mycetomoellerius zeteki</name>
    <dbReference type="NCBI Taxonomy" id="64791"/>
    <lineage>
        <taxon>Eukaryota</taxon>
        <taxon>Metazoa</taxon>
        <taxon>Ecdysozoa</taxon>
        <taxon>Arthropoda</taxon>
        <taxon>Hexapoda</taxon>
        <taxon>Insecta</taxon>
        <taxon>Pterygota</taxon>
        <taxon>Neoptera</taxon>
        <taxon>Endopterygota</taxon>
        <taxon>Hymenoptera</taxon>
        <taxon>Apocrita</taxon>
        <taxon>Aculeata</taxon>
        <taxon>Formicoidea</taxon>
        <taxon>Formicidae</taxon>
        <taxon>Myrmicinae</taxon>
        <taxon>Mycetomoellerius</taxon>
    </lineage>
</organism>